<name>A0AAN7W9Y7_9PEZI</name>
<dbReference type="EMBL" id="JAVRQU010000004">
    <property type="protein sequence ID" value="KAK5703700.1"/>
    <property type="molecule type" value="Genomic_DNA"/>
</dbReference>
<evidence type="ECO:0000313" key="3">
    <source>
        <dbReference type="Proteomes" id="UP001310594"/>
    </source>
</evidence>
<sequence>MRLINIDTLESAEFYDDLIPAYAILSHRWTTDELTYADFRKGRRKESIGYEKVLRLQEVTQRYNAWLQHGSSEAVVAEVRLKTEGAHKVKTLAEQPVRYMWLDTCCIDKRSSAELSEAINAMYSYYRNAQICFAHLADVHAAEIDGDHVPPAVERMMQESAWFSRGWTLQEMIAPGRILFCDDEWTFFAHKCRDMWLYEQKRQCNELPTTCHVNKILAEVTGVAPAVIDSERSGSSALEIFGWASRRTTSRVEDMAYCLLGLLGINMPLLYGEGPLAFRRLQEQIIINTSDESFFAFHSVQPYQPTAPILAKTLREFVCVSDWEPLPSHTAGLRPITSSTKILNNGTLQLRTWALRLHGPKNTHRKFWLVPVSIHVRAWDGKRTHFALVLECTMSGSSCRVSDARLPNNIYGYAVNLGQSTCTANEWHVCRWRQAWSHLKEVLWGERRRTFTIDLVPRNS</sequence>
<evidence type="ECO:0000259" key="1">
    <source>
        <dbReference type="Pfam" id="PF06985"/>
    </source>
</evidence>
<dbReference type="InterPro" id="IPR010730">
    <property type="entry name" value="HET"/>
</dbReference>
<gene>
    <name evidence="2" type="ORF">LTR97_002713</name>
</gene>
<reference evidence="2" key="1">
    <citation type="submission" date="2023-08" db="EMBL/GenBank/DDBJ databases">
        <title>Black Yeasts Isolated from many extreme environments.</title>
        <authorList>
            <person name="Coleine C."/>
            <person name="Stajich J.E."/>
            <person name="Selbmann L."/>
        </authorList>
    </citation>
    <scope>NUCLEOTIDE SEQUENCE</scope>
    <source>
        <strain evidence="2">CCFEE 5810</strain>
    </source>
</reference>
<protein>
    <recommendedName>
        <fullName evidence="1">Heterokaryon incompatibility domain-containing protein</fullName>
    </recommendedName>
</protein>
<organism evidence="2 3">
    <name type="scientific">Elasticomyces elasticus</name>
    <dbReference type="NCBI Taxonomy" id="574655"/>
    <lineage>
        <taxon>Eukaryota</taxon>
        <taxon>Fungi</taxon>
        <taxon>Dikarya</taxon>
        <taxon>Ascomycota</taxon>
        <taxon>Pezizomycotina</taxon>
        <taxon>Dothideomycetes</taxon>
        <taxon>Dothideomycetidae</taxon>
        <taxon>Mycosphaerellales</taxon>
        <taxon>Teratosphaeriaceae</taxon>
        <taxon>Elasticomyces</taxon>
    </lineage>
</organism>
<proteinExistence type="predicted"/>
<accession>A0AAN7W9Y7</accession>
<evidence type="ECO:0000313" key="2">
    <source>
        <dbReference type="EMBL" id="KAK5703700.1"/>
    </source>
</evidence>
<dbReference type="Pfam" id="PF06985">
    <property type="entry name" value="HET"/>
    <property type="match status" value="1"/>
</dbReference>
<dbReference type="PANTHER" id="PTHR10622">
    <property type="entry name" value="HET DOMAIN-CONTAINING PROTEIN"/>
    <property type="match status" value="1"/>
</dbReference>
<dbReference type="PANTHER" id="PTHR10622:SF12">
    <property type="entry name" value="HET DOMAIN-CONTAINING PROTEIN"/>
    <property type="match status" value="1"/>
</dbReference>
<feature type="domain" description="Heterokaryon incompatibility" evidence="1">
    <location>
        <begin position="22"/>
        <end position="143"/>
    </location>
</feature>
<dbReference type="AlphaFoldDB" id="A0AAN7W9Y7"/>
<dbReference type="Proteomes" id="UP001310594">
    <property type="component" value="Unassembled WGS sequence"/>
</dbReference>
<comment type="caution">
    <text evidence="2">The sequence shown here is derived from an EMBL/GenBank/DDBJ whole genome shotgun (WGS) entry which is preliminary data.</text>
</comment>